<organism evidence="2 3">
    <name type="scientific">Desertihabitans brevis</name>
    <dbReference type="NCBI Taxonomy" id="2268447"/>
    <lineage>
        <taxon>Bacteria</taxon>
        <taxon>Bacillati</taxon>
        <taxon>Actinomycetota</taxon>
        <taxon>Actinomycetes</taxon>
        <taxon>Propionibacteriales</taxon>
        <taxon>Propionibacteriaceae</taxon>
        <taxon>Desertihabitans</taxon>
    </lineage>
</organism>
<accession>A0A367YXY5</accession>
<dbReference type="Proteomes" id="UP000252770">
    <property type="component" value="Unassembled WGS sequence"/>
</dbReference>
<sequence>MMTPDWMLPRPPCVDGPEVDAAADALLAAVADPRITEPPGSPYPLWRLLCSLGDRGRVLLHGSTTGSITELEPRSAEDVLEFGAQRGVYASSDGIWALYFAVLDRSRYPYLHLNSCVEWGDPPQRGYFFSLDRRRVGEPWTSGWVYLLPTDGFSRQVLDVLGAGPVRSAQWVSHQPVRPLGRVAVGPEDFPFRDRVRSHDDAVVGARAAADPEGFPWLDPPAPGRTEHG</sequence>
<feature type="region of interest" description="Disordered" evidence="1">
    <location>
        <begin position="207"/>
        <end position="229"/>
    </location>
</feature>
<evidence type="ECO:0000313" key="2">
    <source>
        <dbReference type="EMBL" id="RCK70389.1"/>
    </source>
</evidence>
<evidence type="ECO:0000256" key="1">
    <source>
        <dbReference type="SAM" id="MobiDB-lite"/>
    </source>
</evidence>
<dbReference type="AlphaFoldDB" id="A0A367YXY5"/>
<dbReference type="RefSeq" id="WP_114125932.1">
    <property type="nucleotide sequence ID" value="NZ_QOUI01000003.1"/>
</dbReference>
<reference evidence="2 3" key="1">
    <citation type="submission" date="2018-07" db="EMBL/GenBank/DDBJ databases">
        <title>Desertimonas flava gen. nov. sp. nov.</title>
        <authorList>
            <person name="Liu S."/>
        </authorList>
    </citation>
    <scope>NUCLEOTIDE SEQUENCE [LARGE SCALE GENOMIC DNA]</scope>
    <source>
        <strain evidence="2 3">16Sb5-5</strain>
    </source>
</reference>
<protein>
    <submittedName>
        <fullName evidence="2">Uncharacterized protein</fullName>
    </submittedName>
</protein>
<evidence type="ECO:0000313" key="3">
    <source>
        <dbReference type="Proteomes" id="UP000252770"/>
    </source>
</evidence>
<gene>
    <name evidence="2" type="ORF">DT076_06990</name>
</gene>
<proteinExistence type="predicted"/>
<keyword evidence="3" id="KW-1185">Reference proteome</keyword>
<name>A0A367YXY5_9ACTN</name>
<dbReference type="EMBL" id="QOUI01000003">
    <property type="protein sequence ID" value="RCK70389.1"/>
    <property type="molecule type" value="Genomic_DNA"/>
</dbReference>
<comment type="caution">
    <text evidence="2">The sequence shown here is derived from an EMBL/GenBank/DDBJ whole genome shotgun (WGS) entry which is preliminary data.</text>
</comment>